<dbReference type="InterPro" id="IPR004439">
    <property type="entry name" value="Isocitrate_DH_NADP_dimer_prok"/>
</dbReference>
<dbReference type="GO" id="GO:0051287">
    <property type="term" value="F:NAD binding"/>
    <property type="evidence" value="ECO:0007669"/>
    <property type="project" value="InterPro"/>
</dbReference>
<sequence>MGYQKIVVPVDGSKITVNSDLSLNVPNQPIIPFIEGDGIGIDITPAMKTVVDAAVQKAYSGKRSIEWMEVYCGEKANKIYGTYMPDETLEALREYVVSIKGPLTTPVGGGIRSLNVALRQELDLYVCVRPVRWFKGVPSPVQHPEQTDMVIFRENSEDIYAGIEWKADSAEAKKVIKFLKEEMGVTKIRFEENCGIGIKPVSKEGTQRLVRKAIQFAIDNNKPSVTLVHKGNIMKYTEGAFKEWGYELAMERFCGELIDGGPWVKIKNPKTGKDIIIKDVIADAFLQQILMRPADYSVIATLNLNGDYISDALAAEVGGIGIAPGANIGGAVQVYEATHGTAPKYAGQDKVNPGSIILSAEMMLRDMGWIEAADLIIKGISGAIAAKTVTYDFERLMPDATLLRCSEFGQAIIDNME</sequence>
<keyword evidence="9" id="KW-0560">Oxidoreductase</keyword>
<evidence type="ECO:0000313" key="19">
    <source>
        <dbReference type="EMBL" id="KYQ71098.1"/>
    </source>
</evidence>
<dbReference type="EMBL" id="LUAW01000034">
    <property type="protein sequence ID" value="KYQ71098.1"/>
    <property type="molecule type" value="Genomic_DNA"/>
</dbReference>
<feature type="site" description="Critical for catalysis" evidence="15">
    <location>
        <position position="230"/>
    </location>
</feature>
<evidence type="ECO:0000256" key="6">
    <source>
        <dbReference type="ARBA" id="ARBA00022723"/>
    </source>
</evidence>
<dbReference type="OrthoDB" id="9806254at2"/>
<evidence type="ECO:0000256" key="3">
    <source>
        <dbReference type="ARBA" id="ARBA00011738"/>
    </source>
</evidence>
<dbReference type="PANTHER" id="PTHR43504">
    <property type="entry name" value="ISOCITRATE DEHYDROGENASE [NADP]"/>
    <property type="match status" value="1"/>
</dbReference>
<feature type="binding site" evidence="12">
    <location>
        <position position="119"/>
    </location>
    <ligand>
        <name>D-threo-isocitrate</name>
        <dbReference type="ChEBI" id="CHEBI:15562"/>
    </ligand>
</feature>
<feature type="modified residue" description="N6-succinyllysine" evidence="16">
    <location>
        <position position="242"/>
    </location>
</feature>
<keyword evidence="4 17" id="KW-0329">Glyoxylate bypass</keyword>
<feature type="binding site" evidence="13">
    <location>
        <position position="352"/>
    </location>
    <ligand>
        <name>NADP(+)</name>
        <dbReference type="ChEBI" id="CHEBI:58349"/>
    </ligand>
</feature>
<evidence type="ECO:0000256" key="2">
    <source>
        <dbReference type="ARBA" id="ARBA00007769"/>
    </source>
</evidence>
<proteinExistence type="inferred from homology"/>
<evidence type="ECO:0000256" key="10">
    <source>
        <dbReference type="ARBA" id="ARBA00023211"/>
    </source>
</evidence>
<dbReference type="Pfam" id="PF00180">
    <property type="entry name" value="Iso_dh"/>
    <property type="match status" value="1"/>
</dbReference>
<dbReference type="GO" id="GO:0006097">
    <property type="term" value="P:glyoxylate cycle"/>
    <property type="evidence" value="ECO:0007669"/>
    <property type="project" value="UniProtKB-KW"/>
</dbReference>
<dbReference type="Gene3D" id="3.40.718.10">
    <property type="entry name" value="Isopropylmalate Dehydrogenase"/>
    <property type="match status" value="1"/>
</dbReference>
<feature type="binding site" evidence="12">
    <location>
        <position position="115"/>
    </location>
    <ligand>
        <name>D-threo-isocitrate</name>
        <dbReference type="ChEBI" id="CHEBI:15562"/>
    </ligand>
</feature>
<evidence type="ECO:0000256" key="7">
    <source>
        <dbReference type="ARBA" id="ARBA00022842"/>
    </source>
</evidence>
<feature type="site" description="Critical for catalysis" evidence="15">
    <location>
        <position position="160"/>
    </location>
</feature>
<dbReference type="InterPro" id="IPR024084">
    <property type="entry name" value="IsoPropMal-DH-like_dom"/>
</dbReference>
<evidence type="ECO:0000256" key="12">
    <source>
        <dbReference type="PIRSR" id="PIRSR604439-1"/>
    </source>
</evidence>
<comment type="catalytic activity">
    <reaction evidence="11">
        <text>D-threo-isocitrate + NADP(+) = 2-oxoglutarate + CO2 + NADPH</text>
        <dbReference type="Rhea" id="RHEA:19629"/>
        <dbReference type="ChEBI" id="CHEBI:15562"/>
        <dbReference type="ChEBI" id="CHEBI:16526"/>
        <dbReference type="ChEBI" id="CHEBI:16810"/>
        <dbReference type="ChEBI" id="CHEBI:57783"/>
        <dbReference type="ChEBI" id="CHEBI:58349"/>
        <dbReference type="EC" id="1.1.1.42"/>
    </reaction>
</comment>
<dbReference type="RefSeq" id="WP_067670737.1">
    <property type="nucleotide sequence ID" value="NZ_CBCSIK010000011.1"/>
</dbReference>
<keyword evidence="10 14" id="KW-0464">Manganese</keyword>
<keyword evidence="7 14" id="KW-0460">Magnesium</keyword>
<feature type="binding site" evidence="13">
    <location>
        <begin position="339"/>
        <end position="345"/>
    </location>
    <ligand>
        <name>NADP(+)</name>
        <dbReference type="ChEBI" id="CHEBI:58349"/>
    </ligand>
</feature>
<evidence type="ECO:0000256" key="16">
    <source>
        <dbReference type="PIRSR" id="PIRSR604439-5"/>
    </source>
</evidence>
<feature type="binding site" evidence="12">
    <location>
        <position position="153"/>
    </location>
    <ligand>
        <name>D-threo-isocitrate</name>
        <dbReference type="ChEBI" id="CHEBI:15562"/>
    </ligand>
</feature>
<dbReference type="EC" id="1.1.1.42" evidence="17"/>
<reference evidence="19 20" key="1">
    <citation type="submission" date="2016-03" db="EMBL/GenBank/DDBJ databases">
        <title>Acinetobacter genomospecies 28 strain ANC 4149.</title>
        <authorList>
            <person name="Radolfova-Krizova L."/>
            <person name="Nemec A."/>
        </authorList>
    </citation>
    <scope>NUCLEOTIDE SEQUENCE [LARGE SCALE GENOMIC DNA]</scope>
    <source>
        <strain evidence="19 20">ANC 4149</strain>
    </source>
</reference>
<feature type="modified residue" description="N6-succinyllysine" evidence="16">
    <location>
        <position position="100"/>
    </location>
</feature>
<keyword evidence="6 17" id="KW-0479">Metal-binding</keyword>
<feature type="binding site" evidence="13">
    <location>
        <position position="395"/>
    </location>
    <ligand>
        <name>NADP(+)</name>
        <dbReference type="ChEBI" id="CHEBI:58349"/>
    </ligand>
</feature>
<accession>A0A151XZ64</accession>
<dbReference type="Proteomes" id="UP000076276">
    <property type="component" value="Unassembled WGS sequence"/>
</dbReference>
<evidence type="ECO:0000256" key="13">
    <source>
        <dbReference type="PIRSR" id="PIRSR604439-2"/>
    </source>
</evidence>
<dbReference type="PROSITE" id="PS00470">
    <property type="entry name" value="IDH_IMDH"/>
    <property type="match status" value="1"/>
</dbReference>
<dbReference type="SMART" id="SM01329">
    <property type="entry name" value="Iso_dh"/>
    <property type="match status" value="1"/>
</dbReference>
<evidence type="ECO:0000259" key="18">
    <source>
        <dbReference type="SMART" id="SM01329"/>
    </source>
</evidence>
<organism evidence="19 20">
    <name type="scientific">Acinetobacter pragensis</name>
    <dbReference type="NCBI Taxonomy" id="1806892"/>
    <lineage>
        <taxon>Bacteria</taxon>
        <taxon>Pseudomonadati</taxon>
        <taxon>Pseudomonadota</taxon>
        <taxon>Gammaproteobacteria</taxon>
        <taxon>Moraxellales</taxon>
        <taxon>Moraxellaceae</taxon>
        <taxon>Acinetobacter</taxon>
    </lineage>
</organism>
<keyword evidence="20" id="KW-1185">Reference proteome</keyword>
<protein>
    <recommendedName>
        <fullName evidence="17">Isocitrate dehydrogenase [NADP]</fullName>
        <ecNumber evidence="17">1.1.1.42</ecNumber>
    </recommendedName>
</protein>
<dbReference type="SUPFAM" id="SSF53659">
    <property type="entry name" value="Isocitrate/Isopropylmalate dehydrogenase-like"/>
    <property type="match status" value="1"/>
</dbReference>
<comment type="cofactor">
    <cofactor evidence="1">
        <name>Mn(2+)</name>
        <dbReference type="ChEBI" id="CHEBI:29035"/>
    </cofactor>
</comment>
<evidence type="ECO:0000256" key="17">
    <source>
        <dbReference type="RuleBase" id="RU004446"/>
    </source>
</evidence>
<comment type="caution">
    <text evidence="19">The sequence shown here is derived from an EMBL/GenBank/DDBJ whole genome shotgun (WGS) entry which is preliminary data.</text>
</comment>
<keyword evidence="5 17" id="KW-0816">Tricarboxylic acid cycle</keyword>
<name>A0A151XZ64_9GAMM</name>
<dbReference type="GO" id="GO:0006099">
    <property type="term" value="P:tricarboxylic acid cycle"/>
    <property type="evidence" value="ECO:0007669"/>
    <property type="project" value="UniProtKB-UniRule"/>
</dbReference>
<evidence type="ECO:0000256" key="11">
    <source>
        <dbReference type="ARBA" id="ARBA00023554"/>
    </source>
</evidence>
<dbReference type="GO" id="GO:0004450">
    <property type="term" value="F:isocitrate dehydrogenase (NADP+) activity"/>
    <property type="evidence" value="ECO:0007669"/>
    <property type="project" value="UniProtKB-UniRule"/>
</dbReference>
<dbReference type="PANTHER" id="PTHR43504:SF1">
    <property type="entry name" value="ISOCITRATE DEHYDROGENASE [NADP]"/>
    <property type="match status" value="1"/>
</dbReference>
<comment type="cofactor">
    <cofactor evidence="14">
        <name>Mg(2+)</name>
        <dbReference type="ChEBI" id="CHEBI:18420"/>
    </cofactor>
    <cofactor evidence="14">
        <name>Mn(2+)</name>
        <dbReference type="ChEBI" id="CHEBI:29035"/>
    </cofactor>
    <text evidence="14">Binds 1 Mg(2+) or Mn(2+) ion per subunit.</text>
</comment>
<evidence type="ECO:0000256" key="9">
    <source>
        <dbReference type="ARBA" id="ARBA00023002"/>
    </source>
</evidence>
<evidence type="ECO:0000256" key="8">
    <source>
        <dbReference type="ARBA" id="ARBA00022857"/>
    </source>
</evidence>
<dbReference type="InterPro" id="IPR019818">
    <property type="entry name" value="IsoCit/isopropylmalate_DH_CS"/>
</dbReference>
<evidence type="ECO:0000256" key="15">
    <source>
        <dbReference type="PIRSR" id="PIRSR604439-4"/>
    </source>
</evidence>
<dbReference type="GO" id="GO:0000287">
    <property type="term" value="F:magnesium ion binding"/>
    <property type="evidence" value="ECO:0007669"/>
    <property type="project" value="InterPro"/>
</dbReference>
<feature type="modified residue" description="Phosphoserine" evidence="16">
    <location>
        <position position="113"/>
    </location>
</feature>
<dbReference type="NCBIfam" id="NF005425">
    <property type="entry name" value="PRK07006.1"/>
    <property type="match status" value="1"/>
</dbReference>
<comment type="subunit">
    <text evidence="3">Homodimer.</text>
</comment>
<dbReference type="AlphaFoldDB" id="A0A151XZ64"/>
<feature type="domain" description="Isopropylmalate dehydrogenase-like" evidence="18">
    <location>
        <begin position="30"/>
        <end position="412"/>
    </location>
</feature>
<evidence type="ECO:0000256" key="4">
    <source>
        <dbReference type="ARBA" id="ARBA00022435"/>
    </source>
</evidence>
<gene>
    <name evidence="19" type="ORF">AZH43_02895</name>
</gene>
<evidence type="ECO:0000256" key="5">
    <source>
        <dbReference type="ARBA" id="ARBA00022532"/>
    </source>
</evidence>
<comment type="similarity">
    <text evidence="2">Belongs to the isocitrate and isopropylmalate dehydrogenases family.</text>
</comment>
<feature type="binding site" evidence="13">
    <location>
        <position position="391"/>
    </location>
    <ligand>
        <name>NADP(+)</name>
        <dbReference type="ChEBI" id="CHEBI:58349"/>
    </ligand>
</feature>
<feature type="binding site" evidence="13">
    <location>
        <position position="104"/>
    </location>
    <ligand>
        <name>NADP(+)</name>
        <dbReference type="ChEBI" id="CHEBI:58349"/>
    </ligand>
</feature>
<evidence type="ECO:0000313" key="20">
    <source>
        <dbReference type="Proteomes" id="UP000076276"/>
    </source>
</evidence>
<feature type="binding site" evidence="12">
    <location>
        <position position="129"/>
    </location>
    <ligand>
        <name>D-threo-isocitrate</name>
        <dbReference type="ChEBI" id="CHEBI:15562"/>
    </ligand>
</feature>
<feature type="binding site" evidence="14">
    <location>
        <position position="307"/>
    </location>
    <ligand>
        <name>Mg(2+)</name>
        <dbReference type="ChEBI" id="CHEBI:18420"/>
    </ligand>
</feature>
<feature type="binding site" evidence="12">
    <location>
        <position position="113"/>
    </location>
    <ligand>
        <name>D-threo-isocitrate</name>
        <dbReference type="ChEBI" id="CHEBI:15562"/>
    </ligand>
</feature>
<evidence type="ECO:0000256" key="1">
    <source>
        <dbReference type="ARBA" id="ARBA00001936"/>
    </source>
</evidence>
<evidence type="ECO:0000256" key="14">
    <source>
        <dbReference type="PIRSR" id="PIRSR604439-3"/>
    </source>
</evidence>
<dbReference type="STRING" id="1806892.AZH43_02895"/>
<keyword evidence="8 13" id="KW-0521">NADP</keyword>
<dbReference type="NCBIfam" id="TIGR00183">
    <property type="entry name" value="prok_nadp_idh"/>
    <property type="match status" value="1"/>
</dbReference>